<dbReference type="EMBL" id="JAZGQL010000027">
    <property type="protein sequence ID" value="MEE6310532.1"/>
    <property type="molecule type" value="Genomic_DNA"/>
</dbReference>
<dbReference type="PRINTS" id="PR00416">
    <property type="entry name" value="EUTPISMRASEI"/>
</dbReference>
<dbReference type="InterPro" id="IPR035447">
    <property type="entry name" value="DNA_topo_I_N_sf"/>
</dbReference>
<keyword evidence="6" id="KW-0413">Isomerase</keyword>
<dbReference type="SUPFAM" id="SSF56349">
    <property type="entry name" value="DNA breaking-rejoining enzymes"/>
    <property type="match status" value="1"/>
</dbReference>
<evidence type="ECO:0000259" key="7">
    <source>
        <dbReference type="Pfam" id="PF01028"/>
    </source>
</evidence>
<dbReference type="PROSITE" id="PS52038">
    <property type="entry name" value="TOPO_IB_2"/>
    <property type="match status" value="1"/>
</dbReference>
<dbReference type="InterPro" id="IPR011010">
    <property type="entry name" value="DNA_brk_join_enz"/>
</dbReference>
<feature type="domain" description="DNA topoisomerase I catalytic core eukaryotic-type" evidence="7">
    <location>
        <begin position="82"/>
        <end position="287"/>
    </location>
</feature>
<dbReference type="InterPro" id="IPR014711">
    <property type="entry name" value="TopoI_cat_a-hlx-sub_euk"/>
</dbReference>
<evidence type="ECO:0000313" key="9">
    <source>
        <dbReference type="EMBL" id="MEE6308089.1"/>
    </source>
</evidence>
<dbReference type="InterPro" id="IPR049331">
    <property type="entry name" value="Top1B_N_bact"/>
</dbReference>
<reference evidence="9 11" key="1">
    <citation type="submission" date="2024-01" db="EMBL/GenBank/DDBJ databases">
        <title>Genome insights into Plantactinospora veratri sp. nov.</title>
        <authorList>
            <person name="Wang L."/>
        </authorList>
    </citation>
    <scope>NUCLEOTIDE SEQUENCE [LARGE SCALE GENOMIC DNA]</scope>
    <source>
        <strain evidence="9 11">NEAU-FHS4</strain>
    </source>
</reference>
<evidence type="ECO:0000256" key="3">
    <source>
        <dbReference type="ARBA" id="ARBA00012891"/>
    </source>
</evidence>
<dbReference type="Pfam" id="PF01028">
    <property type="entry name" value="Topoisom_I"/>
    <property type="match status" value="1"/>
</dbReference>
<comment type="catalytic activity">
    <reaction evidence="1">
        <text>ATP-independent breakage of single-stranded DNA, followed by passage and rejoining.</text>
        <dbReference type="EC" id="5.6.2.1"/>
    </reaction>
</comment>
<evidence type="ECO:0000313" key="11">
    <source>
        <dbReference type="Proteomes" id="UP001339911"/>
    </source>
</evidence>
<dbReference type="Pfam" id="PF21338">
    <property type="entry name" value="Top1B_N_bact"/>
    <property type="match status" value="1"/>
</dbReference>
<protein>
    <recommendedName>
        <fullName evidence="3">DNA topoisomerase</fullName>
        <ecNumber evidence="3">5.6.2.1</ecNumber>
    </recommendedName>
</protein>
<keyword evidence="4" id="KW-0799">Topoisomerase</keyword>
<evidence type="ECO:0000256" key="4">
    <source>
        <dbReference type="ARBA" id="ARBA00023029"/>
    </source>
</evidence>
<dbReference type="Gene3D" id="1.10.132.120">
    <property type="match status" value="1"/>
</dbReference>
<keyword evidence="11" id="KW-1185">Reference proteome</keyword>
<dbReference type="Proteomes" id="UP001339911">
    <property type="component" value="Unassembled WGS sequence"/>
</dbReference>
<evidence type="ECO:0000256" key="2">
    <source>
        <dbReference type="ARBA" id="ARBA00006645"/>
    </source>
</evidence>
<dbReference type="InterPro" id="IPR001631">
    <property type="entry name" value="TopoI"/>
</dbReference>
<evidence type="ECO:0000256" key="1">
    <source>
        <dbReference type="ARBA" id="ARBA00000213"/>
    </source>
</evidence>
<accession>A0ABU7SDR6</accession>
<feature type="domain" description="DNA topoisomerase IB N-terminal" evidence="8">
    <location>
        <begin position="23"/>
        <end position="69"/>
    </location>
</feature>
<comment type="similarity">
    <text evidence="2">Belongs to the type IB topoisomerase family.</text>
</comment>
<dbReference type="EC" id="5.6.2.1" evidence="3"/>
<dbReference type="SUPFAM" id="SSF55869">
    <property type="entry name" value="DNA topoisomerase I domain"/>
    <property type="match status" value="1"/>
</dbReference>
<evidence type="ECO:0000259" key="8">
    <source>
        <dbReference type="Pfam" id="PF21338"/>
    </source>
</evidence>
<proteinExistence type="inferred from homology"/>
<dbReference type="RefSeq" id="WP_331208359.1">
    <property type="nucleotide sequence ID" value="NZ_JAZGQL010000008.1"/>
</dbReference>
<keyword evidence="5" id="KW-0238">DNA-binding</keyword>
<sequence>MKLRRADLGAPGYGRRRRGRGVTFLDSGGRAITDPAQLRRLRGLAIPPAWREVWISPDPRGHIQATGIDEAGRKQYLYHPVWRERRDREKFAHVLEVAGHLGQLRKQVDHDLRERGLTRGRVLATIARLLDLGMFRVGSDQYAAGEAPTFGVATLRPEHARGAGGCVVLEFPAKGGVEQSRRVTDPEVCQVLRSLRRRRRGRERLFGYWERRRWWDVRAEDVNDYLREASGTDMTAKDFRTWHATVLAATRLCAAGPRNSEAKRRRVVAGVMREVADLLGNTPAVARASYVDPRLLDLYRDGRLGPLAGTSGQSAEQAVLALLGD</sequence>
<dbReference type="InterPro" id="IPR013500">
    <property type="entry name" value="TopoI_cat_euk"/>
</dbReference>
<organism evidence="9 11">
    <name type="scientific">Plantactinospora veratri</name>
    <dbReference type="NCBI Taxonomy" id="1436122"/>
    <lineage>
        <taxon>Bacteria</taxon>
        <taxon>Bacillati</taxon>
        <taxon>Actinomycetota</taxon>
        <taxon>Actinomycetes</taxon>
        <taxon>Micromonosporales</taxon>
        <taxon>Micromonosporaceae</taxon>
        <taxon>Plantactinospora</taxon>
    </lineage>
</organism>
<evidence type="ECO:0000256" key="6">
    <source>
        <dbReference type="ARBA" id="ARBA00023235"/>
    </source>
</evidence>
<gene>
    <name evidence="9" type="ORF">V1634_14765</name>
    <name evidence="10" type="ORF">V1634_27200</name>
</gene>
<evidence type="ECO:0000313" key="10">
    <source>
        <dbReference type="EMBL" id="MEE6310532.1"/>
    </source>
</evidence>
<name>A0ABU7SDR6_9ACTN</name>
<evidence type="ECO:0000256" key="5">
    <source>
        <dbReference type="ARBA" id="ARBA00023125"/>
    </source>
</evidence>
<comment type="caution">
    <text evidence="9">The sequence shown here is derived from an EMBL/GenBank/DDBJ whole genome shotgun (WGS) entry which is preliminary data.</text>
</comment>
<dbReference type="Gene3D" id="3.30.66.10">
    <property type="entry name" value="DNA topoisomerase I domain"/>
    <property type="match status" value="1"/>
</dbReference>
<dbReference type="Gene3D" id="3.90.15.10">
    <property type="entry name" value="Topoisomerase I, Chain A, domain 3"/>
    <property type="match status" value="1"/>
</dbReference>
<dbReference type="EMBL" id="JAZGQL010000008">
    <property type="protein sequence ID" value="MEE6308089.1"/>
    <property type="molecule type" value="Genomic_DNA"/>
</dbReference>